<organism evidence="14 15">
    <name type="scientific">Tenebrio molitor</name>
    <name type="common">Yellow mealworm beetle</name>
    <dbReference type="NCBI Taxonomy" id="7067"/>
    <lineage>
        <taxon>Eukaryota</taxon>
        <taxon>Metazoa</taxon>
        <taxon>Ecdysozoa</taxon>
        <taxon>Arthropoda</taxon>
        <taxon>Hexapoda</taxon>
        <taxon>Insecta</taxon>
        <taxon>Pterygota</taxon>
        <taxon>Neoptera</taxon>
        <taxon>Endopterygota</taxon>
        <taxon>Coleoptera</taxon>
        <taxon>Polyphaga</taxon>
        <taxon>Cucujiformia</taxon>
        <taxon>Tenebrionidae</taxon>
        <taxon>Tenebrio</taxon>
    </lineage>
</organism>
<keyword evidence="5" id="KW-0349">Heme</keyword>
<keyword evidence="7" id="KW-0256">Endoplasmic reticulum</keyword>
<keyword evidence="10" id="KW-0408">Iron</keyword>
<keyword evidence="13" id="KW-0812">Transmembrane</keyword>
<dbReference type="FunFam" id="1.10.630.10:FF:000042">
    <property type="entry name" value="Cytochrome P450"/>
    <property type="match status" value="5"/>
</dbReference>
<evidence type="ECO:0008006" key="16">
    <source>
        <dbReference type="Google" id="ProtNLM"/>
    </source>
</evidence>
<comment type="cofactor">
    <cofactor evidence="1">
        <name>heme</name>
        <dbReference type="ChEBI" id="CHEBI:30413"/>
    </cofactor>
</comment>
<evidence type="ECO:0000256" key="12">
    <source>
        <dbReference type="ARBA" id="ARBA00023136"/>
    </source>
</evidence>
<evidence type="ECO:0000256" key="11">
    <source>
        <dbReference type="ARBA" id="ARBA00023033"/>
    </source>
</evidence>
<dbReference type="PROSITE" id="PS00086">
    <property type="entry name" value="CYTOCHROME_P450"/>
    <property type="match status" value="3"/>
</dbReference>
<evidence type="ECO:0000313" key="14">
    <source>
        <dbReference type="EMBL" id="KAH0813117.1"/>
    </source>
</evidence>
<dbReference type="GO" id="GO:0005506">
    <property type="term" value="F:iron ion binding"/>
    <property type="evidence" value="ECO:0007669"/>
    <property type="project" value="InterPro"/>
</dbReference>
<feature type="transmembrane region" description="Helical" evidence="13">
    <location>
        <begin position="1462"/>
        <end position="1481"/>
    </location>
</feature>
<evidence type="ECO:0000256" key="13">
    <source>
        <dbReference type="SAM" id="Phobius"/>
    </source>
</evidence>
<evidence type="ECO:0000256" key="7">
    <source>
        <dbReference type="ARBA" id="ARBA00022824"/>
    </source>
</evidence>
<name>A0A8J6HEW0_TENMO</name>
<dbReference type="PRINTS" id="PR00463">
    <property type="entry name" value="EP450I"/>
</dbReference>
<dbReference type="PANTHER" id="PTHR24292">
    <property type="entry name" value="CYTOCHROME P450"/>
    <property type="match status" value="1"/>
</dbReference>
<accession>A0A8J6HEW0</accession>
<evidence type="ECO:0000256" key="9">
    <source>
        <dbReference type="ARBA" id="ARBA00023002"/>
    </source>
</evidence>
<proteinExistence type="inferred from homology"/>
<dbReference type="InterPro" id="IPR050476">
    <property type="entry name" value="Insect_CytP450_Detox"/>
</dbReference>
<dbReference type="InterPro" id="IPR036396">
    <property type="entry name" value="Cyt_P450_sf"/>
</dbReference>
<comment type="caution">
    <text evidence="14">The sequence shown here is derived from an EMBL/GenBank/DDBJ whole genome shotgun (WGS) entry which is preliminary data.</text>
</comment>
<keyword evidence="9" id="KW-0560">Oxidoreductase</keyword>
<evidence type="ECO:0000256" key="10">
    <source>
        <dbReference type="ARBA" id="ARBA00023004"/>
    </source>
</evidence>
<dbReference type="Pfam" id="PF00067">
    <property type="entry name" value="p450"/>
    <property type="match status" value="5"/>
</dbReference>
<feature type="transmembrane region" description="Helical" evidence="13">
    <location>
        <begin position="1991"/>
        <end position="2010"/>
    </location>
</feature>
<dbReference type="InterPro" id="IPR002401">
    <property type="entry name" value="Cyt_P450_E_grp-I"/>
</dbReference>
<dbReference type="Proteomes" id="UP000719412">
    <property type="component" value="Unassembled WGS sequence"/>
</dbReference>
<dbReference type="GO" id="GO:0016705">
    <property type="term" value="F:oxidoreductase activity, acting on paired donors, with incorporation or reduction of molecular oxygen"/>
    <property type="evidence" value="ECO:0007669"/>
    <property type="project" value="InterPro"/>
</dbReference>
<keyword evidence="8" id="KW-0492">Microsome</keyword>
<evidence type="ECO:0000256" key="8">
    <source>
        <dbReference type="ARBA" id="ARBA00022848"/>
    </source>
</evidence>
<evidence type="ECO:0000256" key="2">
    <source>
        <dbReference type="ARBA" id="ARBA00004174"/>
    </source>
</evidence>
<comment type="subcellular location">
    <subcellularLocation>
        <location evidence="3">Endoplasmic reticulum membrane</location>
        <topology evidence="3">Peripheral membrane protein</topology>
    </subcellularLocation>
    <subcellularLocation>
        <location evidence="2">Microsome membrane</location>
        <topology evidence="2">Peripheral membrane protein</topology>
    </subcellularLocation>
</comment>
<dbReference type="CDD" id="cd11056">
    <property type="entry name" value="CYP6-like"/>
    <property type="match status" value="5"/>
</dbReference>
<comment type="similarity">
    <text evidence="4">Belongs to the cytochrome P450 family.</text>
</comment>
<evidence type="ECO:0000256" key="6">
    <source>
        <dbReference type="ARBA" id="ARBA00022723"/>
    </source>
</evidence>
<keyword evidence="13" id="KW-1133">Transmembrane helix</keyword>
<sequence length="2517" mass="288029">MLTLLLGIILGALIYYKLIKPAKYWEERDITHVPSWPIIGNMGAMLRTKKHFFEIAWDIYKKYPNDRYVGYMQFTTPILLVKDLDLIKQIGVKEFEHFHDHMNFISPERDPLLSENLLNLTGNKWKQMRATLSPVFTSSKMRNMYHLIGECAKNFAKHFEGKGQVEVEMKDILTKFTNDVIATTAFGIEVNSIENPKHEFYTMGQKLTQLGLLQIMKMFLYQMSSKLCNILKIQVLADDVVVFFRSIILNNIDGRSKEGIIRPDLIHLLMEARKGRLTHDTTHNEKGEGFATVEESHIGRASSKIELTDDRVVAQAFIFFFAGFDTVSTASCFMAHELAVNPDVQKKLQDEIDAVNEEHNGEIPYEVIQSMKYLDQVVSESLRLWPPAAQTDRACTQEYTIQPKNPNERAVLVQKGVDIVISTISLHRDPQYFSDPDRFDPERFNDENKGKILPGTYLPFGIGPRNCIVVGVTLAIDKLDTSPIIKQDRCSLINRRVFTMLTLLLGIILGALIYYKLIKPSNYWEEKGITHGPSWPIVGSMGAFLRRKKHIIDISGDIYKQFPNERYVGLMQFTTPVLMIKDLDLIKQIGVKEFDHFHDHLGLPNAERDPLLAKSLINLTADKWKQMRATLSPIFTGSKMRNMYHLMGQCAENFAKHFEGKGQVDVEMKDIFTKFATDVIATTAFGIQLNSIENPKDEFFAMAQKLTQFGPFQLLKMFLHQSSSKLANILKIQILASDVCMFFRSIILDNIDRRSKEGIIRPDLIYLLMEARKGRLTYDTTHTEKREGFATVEESHIGRASPKMELTDDYVAAQAFLFFFAGFETISTASCFMAHELAVNPDVQKKLQDEIDTVNEEHNGKIPYEAIQSMKYLDQVVSETLRHWPPAFQTDRICTQDYIIEPKNSSERTLLIKKGMAVVVPIAALHHDPQYFTEPDRFDPERFSDENKAKILPGSYLPFGIGPRNCIGSRFALLEIKILFFHLLAKFDFVTNDKTEIPMKISPKKARMAPENMFHLGIKPRGAGIPHVPSWPIVGNMGAFFRRKKHFFEITSDIYKKFPNERYVGYMQFTIPVLLIKDLDLIKQIGVKEFDHFHDHLSVKSIELDPLLSKTLFHLTGYKWKQMRTTLSPVFTSGKLRNMYHLIGECAENFAKHFEGKGQLEVEMRDVLTKFANDVIATTAFGIEVNSIENPKHEFYTMGQKFTQFSFLQVLKLFLSQMSTKLATMLKVRAVPDDVLEFFRSIVLNNIDRRSKEGIIRPDLIHLLMEARKGRLTHDTAHNDNESFSTVGESHIGQVLPKMELTNDYIVAQALFFFFAGFETISTASCFLAHELAVNIDVQKKLQDEIDDVNEKHNGEIPYEAIQSMKYLDQVVSESLRLWPPVFHTDRVCTREFKIEPKNPNEKAFLVEKGVNVIIPMRSLHLDPQYFSEPDRFDPERFNDENKAKILPGTYIPFGIGPRNCIVLTMLTLLLGIILCALIYYKLIKPSRYWDEKGIPHVPSWPIIGNAGALLTKKKHFLDIAADIYKNFPNERYVGYMQFTRPVLLIKDLDLIKQIAVKEFDHFHDHLGFTNSERDSPLSKSLLNLTGEKWKQMRATLSPVFTSSKLRNMYHLIEECAENFAQHFEGKGQVEMEMKEVSTRFTTDVIASAAFGIQVNSIKNPEHEFYAMGQKLTKIGVVQFLKNVIVAMSSTLTKILRIKVLSDDVVFFRSIILNNIDRRNKEGIIRPDLIHLLMEARKGRLTHDTTHNDKGESFATVEESQIGGVPPKMELTDDHIVAQALLFFFAGFETVSTASCFMAHELAVYPDVQKKLQDEIDAVSKEHNGKIPYEAILSMKYLDQVISETLRRWPPAFQTHRICTQDFKIEPQNPHEKALLIEKEVDVVVPIRSLHYDPRYFSDPDRFDPERFSDENKGKIVPGSYLPFGIGPRNCIGSRFALLEMKLLFFHLLAKFDLVPVDKTEIPIKISPKKANLAPENGFHFLNGDDLSGHLILTMLTLLLGIILGALIYYKLIKPSKYWEEKGIPHVPSWPIIGNMGAFLIRKKHFLDIAADIYKNFPNERYVGYMQFSTPVLLIKDLDLIKQIGVKEFDHFHDHLGLTNTARDPLLSKSLLNLKGDTWKQMRATLSPAFTSSKMRNMYHLIGECAENFAKCFEGKGQVEVEMKDVLTRFTNDVIASAAFGIQINSIENPKHEFYAMVQKLTKVSVVQLLKNLIVVISSTLANILRIQLLPDDVVVFFRSIILNNIDRRTKEGIIRPDLIHLLMEARKGRLTHDTTHNENGEGFATVEESQIGRASPKMELTDDDIVAQALLFFFAGFDTVSTASCFMALELAIYPDVQKNLQDEIDAVNQEHNGKIPYEAILSMKYLDQVISETLRRWPPAFQTDRLCTREFKIEPKNPNEKALLVEKGVDVTVPITSLHYDPRYFSDPDRFDPERFNDENKAKILPGTYLPFGIGPRNCIGRFALLEMKTLFFHLLSKFDLIPVDKTEIPIKISPKNANLAPENGFHLGFKPREI</sequence>
<evidence type="ECO:0000313" key="15">
    <source>
        <dbReference type="Proteomes" id="UP000719412"/>
    </source>
</evidence>
<dbReference type="GO" id="GO:0005789">
    <property type="term" value="C:endoplasmic reticulum membrane"/>
    <property type="evidence" value="ECO:0007669"/>
    <property type="project" value="UniProtKB-SubCell"/>
</dbReference>
<keyword evidence="15" id="KW-1185">Reference proteome</keyword>
<gene>
    <name evidence="14" type="ORF">GEV33_009674</name>
</gene>
<dbReference type="InterPro" id="IPR017972">
    <property type="entry name" value="Cyt_P450_CS"/>
</dbReference>
<evidence type="ECO:0000256" key="5">
    <source>
        <dbReference type="ARBA" id="ARBA00022617"/>
    </source>
</evidence>
<dbReference type="PRINTS" id="PR00385">
    <property type="entry name" value="P450"/>
</dbReference>
<dbReference type="PANTHER" id="PTHR24292:SF54">
    <property type="entry name" value="CYP9F3-RELATED"/>
    <property type="match status" value="1"/>
</dbReference>
<evidence type="ECO:0000256" key="1">
    <source>
        <dbReference type="ARBA" id="ARBA00001971"/>
    </source>
</evidence>
<keyword evidence="11" id="KW-0503">Monooxygenase</keyword>
<protein>
    <recommendedName>
        <fullName evidence="16">Cytochrome P450 monooxygenase</fullName>
    </recommendedName>
</protein>
<reference evidence="14" key="2">
    <citation type="submission" date="2021-08" db="EMBL/GenBank/DDBJ databases">
        <authorList>
            <person name="Eriksson T."/>
        </authorList>
    </citation>
    <scope>NUCLEOTIDE SEQUENCE</scope>
    <source>
        <strain evidence="14">Stoneville</strain>
        <tissue evidence="14">Whole head</tissue>
    </source>
</reference>
<reference evidence="14" key="1">
    <citation type="journal article" date="2020" name="J Insects Food Feed">
        <title>The yellow mealworm (Tenebrio molitor) genome: a resource for the emerging insects as food and feed industry.</title>
        <authorList>
            <person name="Eriksson T."/>
            <person name="Andere A."/>
            <person name="Kelstrup H."/>
            <person name="Emery V."/>
            <person name="Picard C."/>
        </authorList>
    </citation>
    <scope>NUCLEOTIDE SEQUENCE</scope>
    <source>
        <strain evidence="14">Stoneville</strain>
        <tissue evidence="14">Whole head</tissue>
    </source>
</reference>
<keyword evidence="12 13" id="KW-0472">Membrane</keyword>
<evidence type="ECO:0000256" key="4">
    <source>
        <dbReference type="ARBA" id="ARBA00010617"/>
    </source>
</evidence>
<dbReference type="GO" id="GO:0020037">
    <property type="term" value="F:heme binding"/>
    <property type="evidence" value="ECO:0007669"/>
    <property type="project" value="InterPro"/>
</dbReference>
<evidence type="ECO:0000256" key="3">
    <source>
        <dbReference type="ARBA" id="ARBA00004406"/>
    </source>
</evidence>
<keyword evidence="6" id="KW-0479">Metal-binding</keyword>
<dbReference type="SUPFAM" id="SSF48264">
    <property type="entry name" value="Cytochrome P450"/>
    <property type="match status" value="5"/>
</dbReference>
<dbReference type="InterPro" id="IPR001128">
    <property type="entry name" value="Cyt_P450"/>
</dbReference>
<dbReference type="GO" id="GO:0004497">
    <property type="term" value="F:monooxygenase activity"/>
    <property type="evidence" value="ECO:0007669"/>
    <property type="project" value="UniProtKB-KW"/>
</dbReference>
<dbReference type="EMBL" id="JABDTM020025579">
    <property type="protein sequence ID" value="KAH0813117.1"/>
    <property type="molecule type" value="Genomic_DNA"/>
</dbReference>
<dbReference type="Gene3D" id="1.10.630.10">
    <property type="entry name" value="Cytochrome P450"/>
    <property type="match status" value="5"/>
</dbReference>